<keyword evidence="14" id="KW-1185">Reference proteome</keyword>
<comment type="similarity">
    <text evidence="7">Belongs to the Slam family.</text>
</comment>
<feature type="signal peptide" evidence="8">
    <location>
        <begin position="1"/>
        <end position="19"/>
    </location>
</feature>
<comment type="subcellular location">
    <subcellularLocation>
        <location evidence="1">Cell outer membrane</location>
        <topology evidence="1">Multi-pass membrane protein</topology>
    </subcellularLocation>
</comment>
<dbReference type="GO" id="GO:0009279">
    <property type="term" value="C:cell outer membrane"/>
    <property type="evidence" value="ECO:0007669"/>
    <property type="project" value="UniProtKB-SubCell"/>
</dbReference>
<evidence type="ECO:0000256" key="7">
    <source>
        <dbReference type="ARBA" id="ARBA00023609"/>
    </source>
</evidence>
<accession>A0A0C1H472</accession>
<dbReference type="Pfam" id="PF04575">
    <property type="entry name" value="SlipAM"/>
    <property type="match status" value="1"/>
</dbReference>
<dbReference type="InterPro" id="IPR007655">
    <property type="entry name" value="Slam_C"/>
</dbReference>
<keyword evidence="6" id="KW-0998">Cell outer membrane</keyword>
<evidence type="ECO:0000256" key="1">
    <source>
        <dbReference type="ARBA" id="ARBA00004571"/>
    </source>
</evidence>
<proteinExistence type="inferred from homology"/>
<dbReference type="Proteomes" id="UP000031390">
    <property type="component" value="Unassembled WGS sequence"/>
</dbReference>
<evidence type="ECO:0000313" key="11">
    <source>
        <dbReference type="EMBL" id="KIC12541.1"/>
    </source>
</evidence>
<dbReference type="InterPro" id="IPR011990">
    <property type="entry name" value="TPR-like_helical_dom_sf"/>
</dbReference>
<organism evidence="11 13">
    <name type="scientific">Morococcus cerebrosus</name>
    <dbReference type="NCBI Taxonomy" id="1056807"/>
    <lineage>
        <taxon>Bacteria</taxon>
        <taxon>Pseudomonadati</taxon>
        <taxon>Pseudomonadota</taxon>
        <taxon>Betaproteobacteria</taxon>
        <taxon>Neisseriales</taxon>
        <taxon>Neisseriaceae</taxon>
        <taxon>Morococcus</taxon>
    </lineage>
</organism>
<evidence type="ECO:0000313" key="13">
    <source>
        <dbReference type="Proteomes" id="UP000031390"/>
    </source>
</evidence>
<dbReference type="EMBL" id="JUFZ01000016">
    <property type="protein sequence ID" value="KIC12541.1"/>
    <property type="molecule type" value="Genomic_DNA"/>
</dbReference>
<keyword evidence="5" id="KW-0472">Membrane</keyword>
<keyword evidence="3" id="KW-0812">Transmembrane</keyword>
<keyword evidence="4 8" id="KW-0732">Signal</keyword>
<reference evidence="12 14" key="2">
    <citation type="submission" date="2022-03" db="EMBL/GenBank/DDBJ databases">
        <title>Genome sequencing of Morococcus cerebrosus.</title>
        <authorList>
            <person name="Baek M.-G."/>
            <person name="Yi H."/>
        </authorList>
    </citation>
    <scope>NUCLEOTIDE SEQUENCE [LARGE SCALE GENOMIC DNA]</scope>
    <source>
        <strain evidence="12 14">CIP 81.93</strain>
    </source>
</reference>
<sequence length="473" mass="53892">MNKNYLVLLMLSFPSAALAETPVVRVPAPVFFDKQPNSETPSKDFTDDKPAEQRLSDDLSADSSLEAQINRALIGRDWKMLEGLLAQYKAAPDQDAVLYDYALGALRRSQLRHDEAVSLYRGILAKHPDLAYPRFDLGVMMFENKQYREAKAELKQAKPDLQPPMQQLADRYLAAIESAQSWQPDVSLQYEQTDNVNNASSERVIEWNGRRWNKTAESLPQKAHGIRYGAGVSREINVGGHHFVYGSLNGDGVHYWDNQDFNEQSLRLAAGYKNRSAVQSFGIVPFAEQNWLGGKRYNRETGIHTDFSRRLNEKWRLSLNAGYIKKYYRNSGSAARYNSHMPLAGATLAYSAPKNWLLYGGADWSHDMTKEAEQASVRKGIRFGAAKAFENGFGIRTNLRYARRTFDAPGSLVYRLTRKDHEYQANASVWHNKISWKGLVPHLNFRYLKIDSNMSGFYSRKSMQTFVSVEKQF</sequence>
<evidence type="ECO:0000256" key="2">
    <source>
        <dbReference type="ARBA" id="ARBA00022452"/>
    </source>
</evidence>
<evidence type="ECO:0000313" key="14">
    <source>
        <dbReference type="Proteomes" id="UP000829504"/>
    </source>
</evidence>
<dbReference type="AlphaFoldDB" id="A0A0C1H472"/>
<feature type="domain" description="Surface lipoprotein assembly modifier N-terminal TPR repeats region" evidence="10">
    <location>
        <begin position="63"/>
        <end position="153"/>
    </location>
</feature>
<gene>
    <name evidence="11" type="ORF">MCC93_04600</name>
    <name evidence="12" type="ORF">MON37_07085</name>
</gene>
<evidence type="ECO:0000256" key="4">
    <source>
        <dbReference type="ARBA" id="ARBA00022729"/>
    </source>
</evidence>
<dbReference type="EMBL" id="CP094242">
    <property type="protein sequence ID" value="UNV86463.1"/>
    <property type="molecule type" value="Genomic_DNA"/>
</dbReference>
<protein>
    <submittedName>
        <fullName evidence="12">Surface lipoprotein assembly modifier</fullName>
    </submittedName>
</protein>
<reference evidence="11 13" key="1">
    <citation type="submission" date="2014-12" db="EMBL/GenBank/DDBJ databases">
        <title>Genome sequence of Morococcus cerebrosus.</title>
        <authorList>
            <person name="Shin S.-K."/>
            <person name="Yi H."/>
        </authorList>
    </citation>
    <scope>NUCLEOTIDE SEQUENCE [LARGE SCALE GENOMIC DNA]</scope>
    <source>
        <strain evidence="11 13">CIP 81.93</strain>
    </source>
</reference>
<dbReference type="PATRIC" id="fig|1056807.3.peg.443"/>
<evidence type="ECO:0000256" key="3">
    <source>
        <dbReference type="ARBA" id="ARBA00022692"/>
    </source>
</evidence>
<evidence type="ECO:0000256" key="6">
    <source>
        <dbReference type="ARBA" id="ARBA00023237"/>
    </source>
</evidence>
<dbReference type="Proteomes" id="UP000829504">
    <property type="component" value="Chromosome"/>
</dbReference>
<feature type="domain" description="Surface lipoprotein assembly modifier C-terminal" evidence="9">
    <location>
        <begin position="182"/>
        <end position="473"/>
    </location>
</feature>
<evidence type="ECO:0000259" key="10">
    <source>
        <dbReference type="Pfam" id="PF24575"/>
    </source>
</evidence>
<keyword evidence="12" id="KW-0449">Lipoprotein</keyword>
<evidence type="ECO:0000313" key="12">
    <source>
        <dbReference type="EMBL" id="UNV86463.1"/>
    </source>
</evidence>
<keyword evidence="2" id="KW-1134">Transmembrane beta strand</keyword>
<evidence type="ECO:0000256" key="8">
    <source>
        <dbReference type="SAM" id="SignalP"/>
    </source>
</evidence>
<dbReference type="Gene3D" id="1.25.40.10">
    <property type="entry name" value="Tetratricopeptide repeat domain"/>
    <property type="match status" value="1"/>
</dbReference>
<name>A0A0C1H472_9NEIS</name>
<dbReference type="RefSeq" id="WP_070635810.1">
    <property type="nucleotide sequence ID" value="NZ_CP094242.1"/>
</dbReference>
<dbReference type="InterPro" id="IPR057556">
    <property type="entry name" value="TPR_Slam"/>
</dbReference>
<dbReference type="Pfam" id="PF24575">
    <property type="entry name" value="TPR_Slam"/>
    <property type="match status" value="1"/>
</dbReference>
<evidence type="ECO:0000256" key="5">
    <source>
        <dbReference type="ARBA" id="ARBA00023136"/>
    </source>
</evidence>
<evidence type="ECO:0000259" key="9">
    <source>
        <dbReference type="Pfam" id="PF04575"/>
    </source>
</evidence>
<feature type="chain" id="PRO_5002132802" evidence="8">
    <location>
        <begin position="20"/>
        <end position="473"/>
    </location>
</feature>
<dbReference type="SUPFAM" id="SSF48452">
    <property type="entry name" value="TPR-like"/>
    <property type="match status" value="1"/>
</dbReference>